<dbReference type="InterPro" id="IPR006121">
    <property type="entry name" value="HMA_dom"/>
</dbReference>
<dbReference type="AlphaFoldDB" id="A0A6L5WM22"/>
<dbReference type="Proteomes" id="UP000476338">
    <property type="component" value="Unassembled WGS sequence"/>
</dbReference>
<sequence length="65" mass="7578">MRRFKALNIHCQNCANTIKNYLEDDFGDVEVDVQNGVVNLKIDDENVENFKNSMKEIGFEIEKEI</sequence>
<evidence type="ECO:0000313" key="3">
    <source>
        <dbReference type="Proteomes" id="UP000476338"/>
    </source>
</evidence>
<feature type="domain" description="HMA" evidence="1">
    <location>
        <begin position="7"/>
        <end position="60"/>
    </location>
</feature>
<evidence type="ECO:0000313" key="2">
    <source>
        <dbReference type="EMBL" id="MSN97045.1"/>
    </source>
</evidence>
<name>A0A6L5WM22_9BACT</name>
<comment type="caution">
    <text evidence="2">The sequence shown here is derived from an EMBL/GenBank/DDBJ whole genome shotgun (WGS) entry which is preliminary data.</text>
</comment>
<gene>
    <name evidence="2" type="ORF">F1B92_07715</name>
</gene>
<dbReference type="InterPro" id="IPR036163">
    <property type="entry name" value="HMA_dom_sf"/>
</dbReference>
<accession>A0A6L5WM22</accession>
<keyword evidence="3" id="KW-1185">Reference proteome</keyword>
<dbReference type="RefSeq" id="WP_154571296.1">
    <property type="nucleotide sequence ID" value="NZ_VWSJ01000036.1"/>
</dbReference>
<proteinExistence type="predicted"/>
<protein>
    <submittedName>
        <fullName evidence="2">Heavy metal transport/detoxification protein</fullName>
    </submittedName>
</protein>
<organism evidence="2 3">
    <name type="scientific">Campylobacter portucalensis</name>
    <dbReference type="NCBI Taxonomy" id="2608384"/>
    <lineage>
        <taxon>Bacteria</taxon>
        <taxon>Pseudomonadati</taxon>
        <taxon>Campylobacterota</taxon>
        <taxon>Epsilonproteobacteria</taxon>
        <taxon>Campylobacterales</taxon>
        <taxon>Campylobacteraceae</taxon>
        <taxon>Campylobacter</taxon>
    </lineage>
</organism>
<reference evidence="2 3" key="1">
    <citation type="submission" date="2019-09" db="EMBL/GenBank/DDBJ databases">
        <authorList>
            <person name="Silva M."/>
            <person name="Pereira G."/>
            <person name="Lopes-Da-Costa L."/>
            <person name="Silva E."/>
        </authorList>
    </citation>
    <scope>NUCLEOTIDE SEQUENCE [LARGE SCALE GENOMIC DNA]</scope>
    <source>
        <strain evidence="2 3">FMV-PI01</strain>
    </source>
</reference>
<dbReference type="SUPFAM" id="SSF55008">
    <property type="entry name" value="HMA, heavy metal-associated domain"/>
    <property type="match status" value="1"/>
</dbReference>
<dbReference type="EMBL" id="VWSJ01000036">
    <property type="protein sequence ID" value="MSN97045.1"/>
    <property type="molecule type" value="Genomic_DNA"/>
</dbReference>
<dbReference type="Gene3D" id="3.30.70.100">
    <property type="match status" value="1"/>
</dbReference>
<dbReference type="Pfam" id="PF00403">
    <property type="entry name" value="HMA"/>
    <property type="match status" value="1"/>
</dbReference>
<evidence type="ECO:0000259" key="1">
    <source>
        <dbReference type="Pfam" id="PF00403"/>
    </source>
</evidence>
<dbReference type="GO" id="GO:0046872">
    <property type="term" value="F:metal ion binding"/>
    <property type="evidence" value="ECO:0007669"/>
    <property type="project" value="InterPro"/>
</dbReference>
<reference evidence="2 3" key="2">
    <citation type="submission" date="2020-03" db="EMBL/GenBank/DDBJ databases">
        <title>Campylobacter portucalensis sp. nov., a new species of Campylobacter isolated from the reproductive tract of bulls.</title>
        <authorList>
            <person name="Silva M.F."/>
            <person name="Pereira G."/>
            <person name="Carneiro C."/>
            <person name="Hemphill A."/>
            <person name="Mateus L."/>
            <person name="Lopes-Da-Costa L."/>
            <person name="Silva E."/>
        </authorList>
    </citation>
    <scope>NUCLEOTIDE SEQUENCE [LARGE SCALE GENOMIC DNA]</scope>
    <source>
        <strain evidence="2 3">FMV-PI01</strain>
    </source>
</reference>